<geneLocation type="plasmid" evidence="5 6">
    <name>pC</name>
</geneLocation>
<proteinExistence type="predicted"/>
<keyword evidence="2" id="KW-0238">DNA-binding</keyword>
<dbReference type="InterPro" id="IPR000792">
    <property type="entry name" value="Tscrpt_reg_LuxR_C"/>
</dbReference>
<dbReference type="CDD" id="cd06170">
    <property type="entry name" value="LuxR_C_like"/>
    <property type="match status" value="1"/>
</dbReference>
<keyword evidence="1" id="KW-0805">Transcription regulation</keyword>
<keyword evidence="3" id="KW-0804">Transcription</keyword>
<gene>
    <name evidence="5" type="ORF">K9D25_24145</name>
</gene>
<name>A0A9E7A6F5_9HYPH</name>
<dbReference type="SMART" id="SM00421">
    <property type="entry name" value="HTH_LUXR"/>
    <property type="match status" value="1"/>
</dbReference>
<dbReference type="Proteomes" id="UP000831684">
    <property type="component" value="Plasmid pC"/>
</dbReference>
<dbReference type="PROSITE" id="PS50043">
    <property type="entry name" value="HTH_LUXR_2"/>
    <property type="match status" value="1"/>
</dbReference>
<dbReference type="RefSeq" id="WP_244451360.1">
    <property type="nucleotide sequence ID" value="NZ_CP083242.1"/>
</dbReference>
<dbReference type="Pfam" id="PF03472">
    <property type="entry name" value="Autoind_bind"/>
    <property type="match status" value="1"/>
</dbReference>
<dbReference type="PRINTS" id="PR00038">
    <property type="entry name" value="HTHLUXR"/>
</dbReference>
<dbReference type="EMBL" id="CP083242">
    <property type="protein sequence ID" value="UOK73753.1"/>
    <property type="molecule type" value="Genomic_DNA"/>
</dbReference>
<dbReference type="Gene3D" id="3.30.450.80">
    <property type="entry name" value="Transcription factor LuxR-like, autoinducer-binding domain"/>
    <property type="match status" value="1"/>
</dbReference>
<dbReference type="SUPFAM" id="SSF46894">
    <property type="entry name" value="C-terminal effector domain of the bipartite response regulators"/>
    <property type="match status" value="1"/>
</dbReference>
<dbReference type="InterPro" id="IPR016032">
    <property type="entry name" value="Sig_transdc_resp-reg_C-effctor"/>
</dbReference>
<evidence type="ECO:0000313" key="5">
    <source>
        <dbReference type="EMBL" id="UOK73753.1"/>
    </source>
</evidence>
<dbReference type="SUPFAM" id="SSF75516">
    <property type="entry name" value="Pheromone-binding domain of LuxR-like quorum-sensing transcription factors"/>
    <property type="match status" value="1"/>
</dbReference>
<organism evidence="5 6">
    <name type="scientific">Ancylobacter polymorphus</name>
    <dbReference type="NCBI Taxonomy" id="223390"/>
    <lineage>
        <taxon>Bacteria</taxon>
        <taxon>Pseudomonadati</taxon>
        <taxon>Pseudomonadota</taxon>
        <taxon>Alphaproteobacteria</taxon>
        <taxon>Hyphomicrobiales</taxon>
        <taxon>Xanthobacteraceae</taxon>
        <taxon>Ancylobacter</taxon>
    </lineage>
</organism>
<evidence type="ECO:0000313" key="6">
    <source>
        <dbReference type="Proteomes" id="UP000831684"/>
    </source>
</evidence>
<evidence type="ECO:0000259" key="4">
    <source>
        <dbReference type="PROSITE" id="PS50043"/>
    </source>
</evidence>
<feature type="domain" description="HTH luxR-type" evidence="4">
    <location>
        <begin position="174"/>
        <end position="239"/>
    </location>
</feature>
<evidence type="ECO:0000256" key="2">
    <source>
        <dbReference type="ARBA" id="ARBA00023125"/>
    </source>
</evidence>
<evidence type="ECO:0000256" key="1">
    <source>
        <dbReference type="ARBA" id="ARBA00023015"/>
    </source>
</evidence>
<dbReference type="InterPro" id="IPR036693">
    <property type="entry name" value="TF_LuxR_autoind-bd_dom_sf"/>
</dbReference>
<protein>
    <submittedName>
        <fullName evidence="5">Autoinducer binding domain-containing protein</fullName>
    </submittedName>
</protein>
<dbReference type="InterPro" id="IPR005143">
    <property type="entry name" value="TF_LuxR_autoind-bd_dom"/>
</dbReference>
<dbReference type="Gene3D" id="1.10.10.10">
    <property type="entry name" value="Winged helix-like DNA-binding domain superfamily/Winged helix DNA-binding domain"/>
    <property type="match status" value="1"/>
</dbReference>
<dbReference type="GO" id="GO:0006355">
    <property type="term" value="P:regulation of DNA-templated transcription"/>
    <property type="evidence" value="ECO:0007669"/>
    <property type="project" value="InterPro"/>
</dbReference>
<reference evidence="5" key="1">
    <citation type="submission" date="2021-09" db="EMBL/GenBank/DDBJ databases">
        <title>Network and meta-omics reveal the key degrader and cooperation patterns in an efficient 1,4-dioxane-degrading microbial community.</title>
        <authorList>
            <person name="Dai C."/>
        </authorList>
    </citation>
    <scope>NUCLEOTIDE SEQUENCE</scope>
    <source>
        <strain evidence="5">ZM13</strain>
        <plasmid evidence="5">pC</plasmid>
    </source>
</reference>
<dbReference type="KEGG" id="apol:K9D25_24145"/>
<dbReference type="AlphaFoldDB" id="A0A9E7A6F5"/>
<dbReference type="PANTHER" id="PTHR44688:SF16">
    <property type="entry name" value="DNA-BINDING TRANSCRIPTIONAL ACTIVATOR DEVR_DOSR"/>
    <property type="match status" value="1"/>
</dbReference>
<dbReference type="InterPro" id="IPR036388">
    <property type="entry name" value="WH-like_DNA-bd_sf"/>
</dbReference>
<keyword evidence="5" id="KW-0614">Plasmid</keyword>
<dbReference type="GO" id="GO:0003677">
    <property type="term" value="F:DNA binding"/>
    <property type="evidence" value="ECO:0007669"/>
    <property type="project" value="UniProtKB-KW"/>
</dbReference>
<dbReference type="PANTHER" id="PTHR44688">
    <property type="entry name" value="DNA-BINDING TRANSCRIPTIONAL ACTIVATOR DEVR_DOSR"/>
    <property type="match status" value="1"/>
</dbReference>
<sequence length="242" mass="26556">MADRFEQTLEFIDAIERAQSTEDVERCLLAFAAGFGFTSVFGGIVPLKPIPLSEIPSRIMFQAVPEAWAERYNTRGYVFRDPVVGHLLHQRTPFTWNDAYQASSHSNDVHVIGGEASEFGLRDGYVVPIYTLEGSLAAISFGGPTKVADVAELASLNFAASYTLGSHLHRQAARTRRPNTLTPREYDCLLWAGEGKTDWEISIILGISRSTVLKHVASAREKLGAVNKAHAIATALRIKLIG</sequence>
<evidence type="ECO:0000256" key="3">
    <source>
        <dbReference type="ARBA" id="ARBA00023163"/>
    </source>
</evidence>
<accession>A0A9E7A6F5</accession>
<dbReference type="Pfam" id="PF00196">
    <property type="entry name" value="GerE"/>
    <property type="match status" value="1"/>
</dbReference>